<evidence type="ECO:0000313" key="1">
    <source>
        <dbReference type="EMBL" id="CAD7661710.1"/>
    </source>
</evidence>
<dbReference type="EMBL" id="CAJPVJ010024721">
    <property type="protein sequence ID" value="CAG2178846.1"/>
    <property type="molecule type" value="Genomic_DNA"/>
</dbReference>
<dbReference type="EMBL" id="OC939546">
    <property type="protein sequence ID" value="CAD7661710.1"/>
    <property type="molecule type" value="Genomic_DNA"/>
</dbReference>
<dbReference type="AlphaFoldDB" id="A0A7R9MK30"/>
<protein>
    <submittedName>
        <fullName evidence="1">Uncharacterized protein</fullName>
    </submittedName>
</protein>
<organism evidence="1">
    <name type="scientific">Oppiella nova</name>
    <dbReference type="NCBI Taxonomy" id="334625"/>
    <lineage>
        <taxon>Eukaryota</taxon>
        <taxon>Metazoa</taxon>
        <taxon>Ecdysozoa</taxon>
        <taxon>Arthropoda</taxon>
        <taxon>Chelicerata</taxon>
        <taxon>Arachnida</taxon>
        <taxon>Acari</taxon>
        <taxon>Acariformes</taxon>
        <taxon>Sarcoptiformes</taxon>
        <taxon>Oribatida</taxon>
        <taxon>Brachypylina</taxon>
        <taxon>Oppioidea</taxon>
        <taxon>Oppiidae</taxon>
        <taxon>Oppiella</taxon>
    </lineage>
</organism>
<reference evidence="1" key="1">
    <citation type="submission" date="2020-11" db="EMBL/GenBank/DDBJ databases">
        <authorList>
            <person name="Tran Van P."/>
        </authorList>
    </citation>
    <scope>NUCLEOTIDE SEQUENCE</scope>
</reference>
<name>A0A7R9MK30_9ACAR</name>
<dbReference type="OrthoDB" id="5835829at2759"/>
<dbReference type="Proteomes" id="UP000728032">
    <property type="component" value="Unassembled WGS sequence"/>
</dbReference>
<keyword evidence="2" id="KW-1185">Reference proteome</keyword>
<gene>
    <name evidence="1" type="ORF">ONB1V03_LOCUS18270</name>
</gene>
<evidence type="ECO:0000313" key="2">
    <source>
        <dbReference type="Proteomes" id="UP000728032"/>
    </source>
</evidence>
<accession>A0A7R9MK30</accession>
<sequence length="80" mass="9398">MKRLVAILSKSKHRFIVSKGVNHEKYSLADNMWGERSVPQCKSVVSRRPNDNTRRQQFCDGNHEFRETYDSLTTLWGSIR</sequence>
<proteinExistence type="predicted"/>